<evidence type="ECO:0000256" key="1">
    <source>
        <dbReference type="SAM" id="MobiDB-lite"/>
    </source>
</evidence>
<organism evidence="2 3">
    <name type="scientific">Faecalibaculum rodentium</name>
    <dbReference type="NCBI Taxonomy" id="1702221"/>
    <lineage>
        <taxon>Bacteria</taxon>
        <taxon>Bacillati</taxon>
        <taxon>Bacillota</taxon>
        <taxon>Erysipelotrichia</taxon>
        <taxon>Erysipelotrichales</taxon>
        <taxon>Erysipelotrichaceae</taxon>
        <taxon>Faecalibaculum</taxon>
    </lineage>
</organism>
<dbReference type="KEGG" id="fro:AALO17_15940"/>
<accession>A0A140DVQ1</accession>
<feature type="compositionally biased region" description="Basic and acidic residues" evidence="1">
    <location>
        <begin position="30"/>
        <end position="50"/>
    </location>
</feature>
<dbReference type="Proteomes" id="UP000069771">
    <property type="component" value="Chromosome"/>
</dbReference>
<protein>
    <submittedName>
        <fullName evidence="2">Uncharacterized protein</fullName>
    </submittedName>
</protein>
<sequence>MRGSDDTYSISRAAAVQDEIPVFRRTKGRYNRDRSPLQAGEKGKGTYDSF</sequence>
<dbReference type="STRING" id="1702221.AALO17_15940"/>
<evidence type="ECO:0000313" key="3">
    <source>
        <dbReference type="Proteomes" id="UP000069771"/>
    </source>
</evidence>
<dbReference type="AlphaFoldDB" id="A0A140DVQ1"/>
<proteinExistence type="predicted"/>
<keyword evidence="3" id="KW-1185">Reference proteome</keyword>
<dbReference type="EMBL" id="CP011391">
    <property type="protein sequence ID" value="AMK54728.1"/>
    <property type="molecule type" value="Genomic_DNA"/>
</dbReference>
<feature type="region of interest" description="Disordered" evidence="1">
    <location>
        <begin position="25"/>
        <end position="50"/>
    </location>
</feature>
<evidence type="ECO:0000313" key="2">
    <source>
        <dbReference type="EMBL" id="AMK54728.1"/>
    </source>
</evidence>
<name>A0A140DVQ1_9FIRM</name>
<reference evidence="2 3" key="1">
    <citation type="journal article" date="2016" name="Gut Pathog.">
        <title>Whole genome sequencing of "Faecalibaculum rodentium" ALO17, isolated from C57BL/6J laboratory mouse feces.</title>
        <authorList>
            <person name="Lim S."/>
            <person name="Chang D.H."/>
            <person name="Ahn S."/>
            <person name="Kim B.C."/>
        </authorList>
    </citation>
    <scope>NUCLEOTIDE SEQUENCE [LARGE SCALE GENOMIC DNA]</scope>
    <source>
        <strain evidence="2 3">Alo17</strain>
    </source>
</reference>
<gene>
    <name evidence="2" type="ORF">AALO17_15940</name>
</gene>